<accession>A0A6G3TG26</accession>
<dbReference type="AlphaFoldDB" id="A0A6G3TG26"/>
<evidence type="ECO:0000313" key="1">
    <source>
        <dbReference type="EMBL" id="NEC35699.1"/>
    </source>
</evidence>
<gene>
    <name evidence="1" type="ORF">G3I66_21375</name>
</gene>
<dbReference type="EMBL" id="JAAGMQ010000626">
    <property type="protein sequence ID" value="NEC35699.1"/>
    <property type="molecule type" value="Genomic_DNA"/>
</dbReference>
<protein>
    <submittedName>
        <fullName evidence="1">Oxidoreductase</fullName>
    </submittedName>
</protein>
<organism evidence="1 2">
    <name type="scientific">Streptomyces rubrogriseus</name>
    <dbReference type="NCBI Taxonomy" id="194673"/>
    <lineage>
        <taxon>Bacteria</taxon>
        <taxon>Bacillati</taxon>
        <taxon>Actinomycetota</taxon>
        <taxon>Actinomycetes</taxon>
        <taxon>Kitasatosporales</taxon>
        <taxon>Streptomycetaceae</taxon>
        <taxon>Streptomyces</taxon>
        <taxon>Streptomyces violaceoruber group</taxon>
    </lineage>
</organism>
<reference evidence="1 2" key="1">
    <citation type="submission" date="2020-01" db="EMBL/GenBank/DDBJ databases">
        <title>Insect and environment-associated Actinomycetes.</title>
        <authorList>
            <person name="Currrie C."/>
            <person name="Chevrette M."/>
            <person name="Carlson C."/>
            <person name="Stubbendieck R."/>
            <person name="Wendt-Pienkowski E."/>
        </authorList>
    </citation>
    <scope>NUCLEOTIDE SEQUENCE [LARGE SCALE GENOMIC DNA]</scope>
    <source>
        <strain evidence="1 2">SID7739</strain>
    </source>
</reference>
<name>A0A6G3TG26_9ACTN</name>
<proteinExistence type="predicted"/>
<feature type="non-terminal residue" evidence="1">
    <location>
        <position position="46"/>
    </location>
</feature>
<comment type="caution">
    <text evidence="1">The sequence shown here is derived from an EMBL/GenBank/DDBJ whole genome shotgun (WGS) entry which is preliminary data.</text>
</comment>
<sequence>MSPNPSPRPTPRRTTALLLAAGTAGAALVVRRALRRRVQGSPLWPL</sequence>
<evidence type="ECO:0000313" key="2">
    <source>
        <dbReference type="Proteomes" id="UP000475666"/>
    </source>
</evidence>
<dbReference type="Proteomes" id="UP000475666">
    <property type="component" value="Unassembled WGS sequence"/>
</dbReference>